<dbReference type="EMBL" id="RCHS01003214">
    <property type="protein sequence ID" value="RMX43378.1"/>
    <property type="molecule type" value="Genomic_DNA"/>
</dbReference>
<evidence type="ECO:0000313" key="12">
    <source>
        <dbReference type="EMBL" id="RMX43378.1"/>
    </source>
</evidence>
<dbReference type="SMART" id="SM00219">
    <property type="entry name" value="TyrKc"/>
    <property type="match status" value="1"/>
</dbReference>
<dbReference type="GO" id="GO:0043235">
    <property type="term" value="C:receptor complex"/>
    <property type="evidence" value="ECO:0007669"/>
    <property type="project" value="TreeGrafter"/>
</dbReference>
<keyword evidence="4" id="KW-0547">Nucleotide-binding</keyword>
<dbReference type="GO" id="GO:0004714">
    <property type="term" value="F:transmembrane receptor protein tyrosine kinase activity"/>
    <property type="evidence" value="ECO:0007669"/>
    <property type="project" value="TreeGrafter"/>
</dbReference>
<keyword evidence="8" id="KW-0829">Tyrosine-protein kinase</keyword>
<dbReference type="Gene3D" id="3.30.200.20">
    <property type="entry name" value="Phosphorylase Kinase, domain 1"/>
    <property type="match status" value="1"/>
</dbReference>
<dbReference type="GO" id="GO:0005524">
    <property type="term" value="F:ATP binding"/>
    <property type="evidence" value="ECO:0007669"/>
    <property type="project" value="UniProtKB-KW"/>
</dbReference>
<evidence type="ECO:0000256" key="6">
    <source>
        <dbReference type="ARBA" id="ARBA00022840"/>
    </source>
</evidence>
<dbReference type="InterPro" id="IPR050122">
    <property type="entry name" value="RTK"/>
</dbReference>
<dbReference type="GO" id="GO:0050793">
    <property type="term" value="P:regulation of developmental process"/>
    <property type="evidence" value="ECO:0007669"/>
    <property type="project" value="UniProtKB-ARBA"/>
</dbReference>
<dbReference type="PROSITE" id="PS50011">
    <property type="entry name" value="PROTEIN_KINASE_DOM"/>
    <property type="match status" value="1"/>
</dbReference>
<keyword evidence="5" id="KW-0418">Kinase</keyword>
<dbReference type="SUPFAM" id="SSF56112">
    <property type="entry name" value="Protein kinase-like (PK-like)"/>
    <property type="match status" value="2"/>
</dbReference>
<dbReference type="InterPro" id="IPR001245">
    <property type="entry name" value="Ser-Thr/Tyr_kinase_cat_dom"/>
</dbReference>
<name>A0A3M6TQ35_POCDA</name>
<dbReference type="InterPro" id="IPR001090">
    <property type="entry name" value="Ephrin_rcpt_lig-bd_dom"/>
</dbReference>
<dbReference type="InterPro" id="IPR008979">
    <property type="entry name" value="Galactose-bd-like_sf"/>
</dbReference>
<organism evidence="12 13">
    <name type="scientific">Pocillopora damicornis</name>
    <name type="common">Cauliflower coral</name>
    <name type="synonym">Millepora damicornis</name>
    <dbReference type="NCBI Taxonomy" id="46731"/>
    <lineage>
        <taxon>Eukaryota</taxon>
        <taxon>Metazoa</taxon>
        <taxon>Cnidaria</taxon>
        <taxon>Anthozoa</taxon>
        <taxon>Hexacorallia</taxon>
        <taxon>Scleractinia</taxon>
        <taxon>Astrocoeniina</taxon>
        <taxon>Pocilloporidae</taxon>
        <taxon>Pocillopora</taxon>
    </lineage>
</organism>
<dbReference type="GO" id="GO:0005886">
    <property type="term" value="C:plasma membrane"/>
    <property type="evidence" value="ECO:0007669"/>
    <property type="project" value="TreeGrafter"/>
</dbReference>
<evidence type="ECO:0000256" key="5">
    <source>
        <dbReference type="ARBA" id="ARBA00022777"/>
    </source>
</evidence>
<evidence type="ECO:0000256" key="1">
    <source>
        <dbReference type="ARBA" id="ARBA00004308"/>
    </source>
</evidence>
<dbReference type="OrthoDB" id="5957492at2759"/>
<dbReference type="FunFam" id="1.10.510.10:FF:001512">
    <property type="entry name" value="Receptor tyrosine-protein kinase erbB-2"/>
    <property type="match status" value="1"/>
</dbReference>
<dbReference type="InterPro" id="IPR000719">
    <property type="entry name" value="Prot_kinase_dom"/>
</dbReference>
<dbReference type="PRINTS" id="PR00109">
    <property type="entry name" value="TYRKINASE"/>
</dbReference>
<comment type="subcellular location">
    <subcellularLocation>
        <location evidence="1">Endomembrane system</location>
    </subcellularLocation>
    <subcellularLocation>
        <location evidence="2">Membrane</location>
        <topology evidence="2">Single-pass type I membrane protein</topology>
    </subcellularLocation>
</comment>
<dbReference type="Gene3D" id="1.10.510.10">
    <property type="entry name" value="Transferase(Phosphotransferase) domain 1"/>
    <property type="match status" value="2"/>
</dbReference>
<dbReference type="Proteomes" id="UP000275408">
    <property type="component" value="Unassembled WGS sequence"/>
</dbReference>
<dbReference type="GO" id="GO:0007169">
    <property type="term" value="P:cell surface receptor protein tyrosine kinase signaling pathway"/>
    <property type="evidence" value="ECO:0007669"/>
    <property type="project" value="TreeGrafter"/>
</dbReference>
<evidence type="ECO:0000259" key="10">
    <source>
        <dbReference type="PROSITE" id="PS50011"/>
    </source>
</evidence>
<evidence type="ECO:0000313" key="13">
    <source>
        <dbReference type="Proteomes" id="UP000275408"/>
    </source>
</evidence>
<evidence type="ECO:0000256" key="7">
    <source>
        <dbReference type="ARBA" id="ARBA00023136"/>
    </source>
</evidence>
<evidence type="ECO:0000259" key="11">
    <source>
        <dbReference type="PROSITE" id="PS51550"/>
    </source>
</evidence>
<evidence type="ECO:0000256" key="4">
    <source>
        <dbReference type="ARBA" id="ARBA00022741"/>
    </source>
</evidence>
<dbReference type="AlphaFoldDB" id="A0A3M6TQ35"/>
<dbReference type="SUPFAM" id="SSF49785">
    <property type="entry name" value="Galactose-binding domain-like"/>
    <property type="match status" value="1"/>
</dbReference>
<dbReference type="GO" id="GO:0048468">
    <property type="term" value="P:cell development"/>
    <property type="evidence" value="ECO:0007669"/>
    <property type="project" value="UniProtKB-ARBA"/>
</dbReference>
<dbReference type="CDD" id="cd00192">
    <property type="entry name" value="PTKc"/>
    <property type="match status" value="1"/>
</dbReference>
<keyword evidence="9" id="KW-0675">Receptor</keyword>
<dbReference type="Gene3D" id="2.60.120.260">
    <property type="entry name" value="Galactose-binding domain-like"/>
    <property type="match status" value="1"/>
</dbReference>
<dbReference type="PROSITE" id="PS51550">
    <property type="entry name" value="EPH_LBD"/>
    <property type="match status" value="1"/>
</dbReference>
<sequence length="579" mass="65787">MTRGYIRRSVWIVWILNPKEDPLQVMWVKSTHYQTCDISLNGYPQPNNWLRSKPIGIHGGVKEVDITIEYLTHNCSSYSDNGGKYCKEYFDLYVRQSEQPEEPNPLKNDATYDKTARTAPSALGIRVSQTFRANVKRKYIVLAFHDQGSCTVLYSVAVKYYVCPETVHVGGLVNLPRTMAPANSSEPVVSDNALPKDVQDFKTELALMSSLQPHPHVVKLIGCCIEKDPSLIVLEYLAYGDLLGYLRKSRGIEDTYNIGEKGPSSSLREKDLLSFAWMIADGMNYLASMKPHPHVVKLIGCCLEKDPSLIVLEYLAYGDLFGYLRKSRGIEDTYNTGGKGPSSSLREKDLLSFAWMIADGMNYLASMKIVHRDLAARNLLVGDNKVCKISDFGLARGLEEDIYTRKTQARLPIKWMPPESLFYGTSTSMSDVWSYGIVMWEVFTIGESPYPGKTSRKIANLLQTGRTVCQGQYISHKNLSDTGILGKENSIELLIMTGASSEHNIVSMSRIYKLFHKSHSYFRYSIMKECWEEEPSKRPTFQWLCSAMKRLLDDHKTYVNLEIYDGKNYVNFDMMMDKE</sequence>
<dbReference type="PROSITE" id="PS00109">
    <property type="entry name" value="PROTEIN_KINASE_TYR"/>
    <property type="match status" value="1"/>
</dbReference>
<reference evidence="12 13" key="1">
    <citation type="journal article" date="2018" name="Sci. Rep.">
        <title>Comparative analysis of the Pocillopora damicornis genome highlights role of immune system in coral evolution.</title>
        <authorList>
            <person name="Cunning R."/>
            <person name="Bay R.A."/>
            <person name="Gillette P."/>
            <person name="Baker A.C."/>
            <person name="Traylor-Knowles N."/>
        </authorList>
    </citation>
    <scope>NUCLEOTIDE SEQUENCE [LARGE SCALE GENOMIC DNA]</scope>
    <source>
        <strain evidence="12">RSMAS</strain>
        <tissue evidence="12">Whole animal</tissue>
    </source>
</reference>
<keyword evidence="7" id="KW-0472">Membrane</keyword>
<dbReference type="Pfam" id="PF01404">
    <property type="entry name" value="Ephrin_lbd"/>
    <property type="match status" value="1"/>
</dbReference>
<dbReference type="Pfam" id="PF07714">
    <property type="entry name" value="PK_Tyr_Ser-Thr"/>
    <property type="match status" value="2"/>
</dbReference>
<comment type="caution">
    <text evidence="12">The sequence shown here is derived from an EMBL/GenBank/DDBJ whole genome shotgun (WGS) entry which is preliminary data.</text>
</comment>
<dbReference type="InterPro" id="IPR011009">
    <property type="entry name" value="Kinase-like_dom_sf"/>
</dbReference>
<evidence type="ECO:0008006" key="14">
    <source>
        <dbReference type="Google" id="ProtNLM"/>
    </source>
</evidence>
<dbReference type="GO" id="GO:0012505">
    <property type="term" value="C:endomembrane system"/>
    <property type="evidence" value="ECO:0007669"/>
    <property type="project" value="UniProtKB-SubCell"/>
</dbReference>
<evidence type="ECO:0000256" key="3">
    <source>
        <dbReference type="ARBA" id="ARBA00022679"/>
    </source>
</evidence>
<dbReference type="SMART" id="SM00615">
    <property type="entry name" value="EPH_lbd"/>
    <property type="match status" value="1"/>
</dbReference>
<gene>
    <name evidence="12" type="ORF">pdam_00016103</name>
</gene>
<feature type="domain" description="Eph LBD" evidence="11">
    <location>
        <begin position="1"/>
        <end position="168"/>
    </location>
</feature>
<dbReference type="PANTHER" id="PTHR24416">
    <property type="entry name" value="TYROSINE-PROTEIN KINASE RECEPTOR"/>
    <property type="match status" value="1"/>
</dbReference>
<dbReference type="GO" id="GO:0030182">
    <property type="term" value="P:neuron differentiation"/>
    <property type="evidence" value="ECO:0007669"/>
    <property type="project" value="UniProtKB-ARBA"/>
</dbReference>
<dbReference type="PANTHER" id="PTHR24416:SF621">
    <property type="entry name" value="TYROSINE KINASE RECEPTOR CAD96CA"/>
    <property type="match status" value="1"/>
</dbReference>
<dbReference type="InterPro" id="IPR020635">
    <property type="entry name" value="Tyr_kinase_cat_dom"/>
</dbReference>
<keyword evidence="3" id="KW-0808">Transferase</keyword>
<keyword evidence="13" id="KW-1185">Reference proteome</keyword>
<feature type="domain" description="Protein kinase" evidence="10">
    <location>
        <begin position="231"/>
        <end position="558"/>
    </location>
</feature>
<keyword evidence="6" id="KW-0067">ATP-binding</keyword>
<evidence type="ECO:0000256" key="9">
    <source>
        <dbReference type="ARBA" id="ARBA00023170"/>
    </source>
</evidence>
<dbReference type="STRING" id="46731.A0A3M6TQ35"/>
<dbReference type="InterPro" id="IPR008266">
    <property type="entry name" value="Tyr_kinase_AS"/>
</dbReference>
<evidence type="ECO:0000256" key="2">
    <source>
        <dbReference type="ARBA" id="ARBA00004479"/>
    </source>
</evidence>
<protein>
    <recommendedName>
        <fullName evidence="14">Protein kinase domain-containing protein</fullName>
    </recommendedName>
</protein>
<proteinExistence type="predicted"/>
<evidence type="ECO:0000256" key="8">
    <source>
        <dbReference type="ARBA" id="ARBA00023137"/>
    </source>
</evidence>
<accession>A0A3M6TQ35</accession>